<evidence type="ECO:0000256" key="6">
    <source>
        <dbReference type="SAM" id="Phobius"/>
    </source>
</evidence>
<dbReference type="PANTHER" id="PTHR31632:SF2">
    <property type="entry name" value="PLASMA MEMBRANE IRON PERMEASE"/>
    <property type="match status" value="1"/>
</dbReference>
<feature type="non-terminal residue" evidence="7">
    <location>
        <position position="1"/>
    </location>
</feature>
<gene>
    <name evidence="7" type="ORF">S03H2_71713</name>
</gene>
<comment type="subcellular location">
    <subcellularLocation>
        <location evidence="1">Membrane</location>
        <topology evidence="1">Multi-pass membrane protein</topology>
    </subcellularLocation>
</comment>
<sequence>CLLLSSRNAQTYGFEQLRLSSLRETIEVALIIGIILTYVIKVKQNRLKRDIWIGTGLGIILSVLFGIVFSYVLGSFEEYGNLLEGF</sequence>
<proteinExistence type="inferred from homology"/>
<comment type="caution">
    <text evidence="7">The sequence shown here is derived from an EMBL/GenBank/DDBJ whole genome shotgun (WGS) entry which is preliminary data.</text>
</comment>
<evidence type="ECO:0000256" key="4">
    <source>
        <dbReference type="ARBA" id="ARBA00022989"/>
    </source>
</evidence>
<evidence type="ECO:0000256" key="3">
    <source>
        <dbReference type="ARBA" id="ARBA00022692"/>
    </source>
</evidence>
<comment type="similarity">
    <text evidence="2">Belongs to the oxidase-dependent Fe transporter (OFeT) (TC 9.A.10.1) family.</text>
</comment>
<dbReference type="GO" id="GO:0015093">
    <property type="term" value="F:ferrous iron transmembrane transporter activity"/>
    <property type="evidence" value="ECO:0007669"/>
    <property type="project" value="TreeGrafter"/>
</dbReference>
<dbReference type="GO" id="GO:0033573">
    <property type="term" value="C:high-affinity iron permease complex"/>
    <property type="evidence" value="ECO:0007669"/>
    <property type="project" value="InterPro"/>
</dbReference>
<feature type="transmembrane region" description="Helical" evidence="6">
    <location>
        <begin position="51"/>
        <end position="73"/>
    </location>
</feature>
<dbReference type="PANTHER" id="PTHR31632">
    <property type="entry name" value="IRON TRANSPORTER FTH1"/>
    <property type="match status" value="1"/>
</dbReference>
<reference evidence="7" key="1">
    <citation type="journal article" date="2014" name="Front. Microbiol.">
        <title>High frequency of phylogenetically diverse reductive dehalogenase-homologous genes in deep subseafloor sedimentary metagenomes.</title>
        <authorList>
            <person name="Kawai M."/>
            <person name="Futagami T."/>
            <person name="Toyoda A."/>
            <person name="Takaki Y."/>
            <person name="Nishi S."/>
            <person name="Hori S."/>
            <person name="Arai W."/>
            <person name="Tsubouchi T."/>
            <person name="Morono Y."/>
            <person name="Uchiyama I."/>
            <person name="Ito T."/>
            <person name="Fujiyama A."/>
            <person name="Inagaki F."/>
            <person name="Takami H."/>
        </authorList>
    </citation>
    <scope>NUCLEOTIDE SEQUENCE</scope>
    <source>
        <strain evidence="7">Expedition CK06-06</strain>
    </source>
</reference>
<feature type="transmembrane region" description="Helical" evidence="6">
    <location>
        <begin position="20"/>
        <end position="39"/>
    </location>
</feature>
<dbReference type="AlphaFoldDB" id="X1KTT9"/>
<organism evidence="7">
    <name type="scientific">marine sediment metagenome</name>
    <dbReference type="NCBI Taxonomy" id="412755"/>
    <lineage>
        <taxon>unclassified sequences</taxon>
        <taxon>metagenomes</taxon>
        <taxon>ecological metagenomes</taxon>
    </lineage>
</organism>
<evidence type="ECO:0000313" key="7">
    <source>
        <dbReference type="EMBL" id="GAH93569.1"/>
    </source>
</evidence>
<keyword evidence="4 6" id="KW-1133">Transmembrane helix</keyword>
<keyword evidence="5 6" id="KW-0472">Membrane</keyword>
<evidence type="ECO:0000256" key="1">
    <source>
        <dbReference type="ARBA" id="ARBA00004141"/>
    </source>
</evidence>
<dbReference type="EMBL" id="BARU01048124">
    <property type="protein sequence ID" value="GAH93569.1"/>
    <property type="molecule type" value="Genomic_DNA"/>
</dbReference>
<name>X1KTT9_9ZZZZ</name>
<keyword evidence="3 6" id="KW-0812">Transmembrane</keyword>
<evidence type="ECO:0000256" key="2">
    <source>
        <dbReference type="ARBA" id="ARBA00008333"/>
    </source>
</evidence>
<feature type="non-terminal residue" evidence="7">
    <location>
        <position position="86"/>
    </location>
</feature>
<protein>
    <submittedName>
        <fullName evidence="7">Uncharacterized protein</fullName>
    </submittedName>
</protein>
<evidence type="ECO:0000256" key="5">
    <source>
        <dbReference type="ARBA" id="ARBA00023136"/>
    </source>
</evidence>
<accession>X1KTT9</accession>
<dbReference type="InterPro" id="IPR004923">
    <property type="entry name" value="FTR1/Fip1/EfeU"/>
</dbReference>
<dbReference type="Pfam" id="PF03239">
    <property type="entry name" value="FTR1"/>
    <property type="match status" value="1"/>
</dbReference>